<keyword evidence="5" id="KW-1185">Reference proteome</keyword>
<gene>
    <name evidence="4" type="ORF">DILT_LOCUS3084</name>
</gene>
<protein>
    <submittedName>
        <fullName evidence="4">Uncharacterized protein</fullName>
    </submittedName>
</protein>
<dbReference type="OrthoDB" id="191979at2759"/>
<dbReference type="Pfam" id="PF03096">
    <property type="entry name" value="Ndr"/>
    <property type="match status" value="1"/>
</dbReference>
<evidence type="ECO:0000256" key="2">
    <source>
        <dbReference type="SAM" id="MobiDB-lite"/>
    </source>
</evidence>
<reference evidence="4 5" key="1">
    <citation type="submission" date="2018-11" db="EMBL/GenBank/DDBJ databases">
        <authorList>
            <consortium name="Pathogen Informatics"/>
        </authorList>
    </citation>
    <scope>NUCLEOTIDE SEQUENCE [LARGE SCALE GENOMIC DNA]</scope>
</reference>
<sequence>MVLTSKHFILFAFLPDVGAEATSEDKRYRNLVAYFVGLKRIVLETKACGPIAVYLHGGRTGKDVAAITVHDLGCNHHEFYEFVTHEHMMQVTQRCFWVHVEVPGQGDHDPELPANFQFPRMQQIAEGLSEICDSLELKHVVLLGDGAGANILARLAMLRQDITLGAILIHCTGTTAGFMESLRDKINGWKLNTIGMNPSVESYLLLHRFGLINAATTEVELKQAIKNFRQSLRETMNPKNLNKFIQAFMECPVLFLTGSLASFNHTVYTLYNALQNSLKDEPARKADVEILEIEEVANVMRERPEKVSECVQNFLQGLGVASGAVNRRLSSTGNIPRPRNRSASMDEYDQPQGFKNLLYDNKRKYTGSGTIQDIEETDA</sequence>
<accession>A0A3P6TM53</accession>
<comment type="similarity">
    <text evidence="1">Belongs to the NDRG family.</text>
</comment>
<dbReference type="EMBL" id="UYRU01043096">
    <property type="protein sequence ID" value="VDK80210.1"/>
    <property type="molecule type" value="Genomic_DNA"/>
</dbReference>
<dbReference type="InterPro" id="IPR029058">
    <property type="entry name" value="AB_hydrolase_fold"/>
</dbReference>
<name>A0A3P6TM53_DIBLA</name>
<dbReference type="SUPFAM" id="SSF53474">
    <property type="entry name" value="alpha/beta-Hydrolases"/>
    <property type="match status" value="1"/>
</dbReference>
<dbReference type="InterPro" id="IPR004142">
    <property type="entry name" value="NDRG"/>
</dbReference>
<evidence type="ECO:0000313" key="5">
    <source>
        <dbReference type="Proteomes" id="UP000281553"/>
    </source>
</evidence>
<dbReference type="AlphaFoldDB" id="A0A3P6TM53"/>
<dbReference type="PANTHER" id="PTHR11034">
    <property type="entry name" value="N-MYC DOWNSTREAM REGULATED"/>
    <property type="match status" value="1"/>
</dbReference>
<evidence type="ECO:0000256" key="1">
    <source>
        <dbReference type="ARBA" id="ARBA00005598"/>
    </source>
</evidence>
<proteinExistence type="inferred from homology"/>
<dbReference type="Proteomes" id="UP000281553">
    <property type="component" value="Unassembled WGS sequence"/>
</dbReference>
<feature type="signal peptide" evidence="3">
    <location>
        <begin position="1"/>
        <end position="19"/>
    </location>
</feature>
<feature type="region of interest" description="Disordered" evidence="2">
    <location>
        <begin position="329"/>
        <end position="354"/>
    </location>
</feature>
<evidence type="ECO:0000313" key="4">
    <source>
        <dbReference type="EMBL" id="VDK80210.1"/>
    </source>
</evidence>
<feature type="chain" id="PRO_5017942248" evidence="3">
    <location>
        <begin position="20"/>
        <end position="379"/>
    </location>
</feature>
<keyword evidence="3" id="KW-0732">Signal</keyword>
<organism evidence="4 5">
    <name type="scientific">Dibothriocephalus latus</name>
    <name type="common">Fish tapeworm</name>
    <name type="synonym">Diphyllobothrium latum</name>
    <dbReference type="NCBI Taxonomy" id="60516"/>
    <lineage>
        <taxon>Eukaryota</taxon>
        <taxon>Metazoa</taxon>
        <taxon>Spiralia</taxon>
        <taxon>Lophotrochozoa</taxon>
        <taxon>Platyhelminthes</taxon>
        <taxon>Cestoda</taxon>
        <taxon>Eucestoda</taxon>
        <taxon>Diphyllobothriidea</taxon>
        <taxon>Diphyllobothriidae</taxon>
        <taxon>Dibothriocephalus</taxon>
    </lineage>
</organism>
<evidence type="ECO:0000256" key="3">
    <source>
        <dbReference type="SAM" id="SignalP"/>
    </source>
</evidence>
<dbReference type="Gene3D" id="3.40.50.1820">
    <property type="entry name" value="alpha/beta hydrolase"/>
    <property type="match status" value="1"/>
</dbReference>